<keyword evidence="17" id="KW-1185">Reference proteome</keyword>
<proteinExistence type="inferred from homology"/>
<dbReference type="OrthoDB" id="6347013at2759"/>
<dbReference type="SUPFAM" id="SSF53474">
    <property type="entry name" value="alpha/beta-Hydrolases"/>
    <property type="match status" value="2"/>
</dbReference>
<sequence>MEPRLSFYPPDHSLFDQPLAISVEGLRPKQEIGLRASLEDERGERFESHAFYRADGEGRLDLQRSPALEGGTFSGLEPMGLLWSLQPLKPHRRLVKRDVERPFRLELEVLERLGASLPGRVLARGSHERRFLGDGVKRLPVREGNIRAILFQPPGKGPFPGIIQIPGTGGGVPESSSCLIANHGFAVLALAYYGYEDLPKNMEELHLEYFEEAVNYMLKHPVVKGPGIGVLGHSKGGDLCISMASFLKGITAIVTINGSIANVATTVRYKDITIPPLGININRVKIDQNGIFDIIDVLNNPLEDPDCQSLIPLEKAEGHFLFIVGMDDHNWKSEFFANEAAKRLQAHGKDKPGIICYPETGHYIEPPYTPLCPTSVHFLVGKTVVWGGEPRAHAAAQVDAWKQIQDFFHETLTGRAKSPDIPAESIIMWQRVMGRAWESRLVTLRGPGHPLGKIFPKSCDRRGLITLSVTPAVGLADQPAKVAIEGLAPLQGVTLRALVVNGQGSLFDACAHYQADQQGGIDLSRDVCRGGDYVGVEPMGLFWSLSPATIEKPYQRLEPEDVESPVKVQITVHREYSQPGAIPGQVLAQTSVERWFTLPDVRRIRLKEGAIRGSLFLPPGNGPFPGVIDMFGDEGGLIEFRSSLLATHGFAALSLPYFNFEDLPKVMDDFRLEYFEEAARFLLRHPKVKKSGIGVIGTGKGGELALSMMTFLPEVVAAVCISGCSSITATALHYGKETLPGLRFNMSRIKILDNGIFDIYEALDDPRNPANSQSRIPIEKAEGHFLFVVGEDDHNWKSSLYAEIATTCLHQHKKANFNLLSYPGAGHRINPSFSPVCLVALDRVLGVPILSGKSNNYQGSSSQMGKKLSLSTNCIEKIANLNGLKNLRILSLGRNNIKNLNGLEAVGDTLEELWISYNLIEKLKGLHVMKKLKILYMSNNLVKDWAEFVRLAELPLLEDLVFVGNPLEEKYSADSQSVWVEEATKRVSKLKKLDGIPVIKQEEGEEGEN</sequence>
<keyword evidence="6" id="KW-0677">Repeat</keyword>
<dbReference type="AlphaFoldDB" id="V8P0Z2"/>
<dbReference type="FunFam" id="3.80.10.10:FF:000049">
    <property type="entry name" value="Dynein light chain 1"/>
    <property type="match status" value="1"/>
</dbReference>
<dbReference type="GO" id="GO:0047617">
    <property type="term" value="F:fatty acyl-CoA hydrolase activity"/>
    <property type="evidence" value="ECO:0007669"/>
    <property type="project" value="TreeGrafter"/>
</dbReference>
<comment type="similarity">
    <text evidence="2">Belongs to the C/M/P thioester hydrolase family.</text>
</comment>
<evidence type="ECO:0000256" key="8">
    <source>
        <dbReference type="ARBA" id="ARBA00023017"/>
    </source>
</evidence>
<evidence type="ECO:0000256" key="13">
    <source>
        <dbReference type="ARBA" id="ARBA00049760"/>
    </source>
</evidence>
<evidence type="ECO:0000256" key="10">
    <source>
        <dbReference type="ARBA" id="ARBA00023212"/>
    </source>
</evidence>
<name>V8P0Z2_OPHHA</name>
<evidence type="ECO:0000256" key="1">
    <source>
        <dbReference type="ARBA" id="ARBA00004430"/>
    </source>
</evidence>
<keyword evidence="7" id="KW-0276">Fatty acid metabolism</keyword>
<evidence type="ECO:0000256" key="2">
    <source>
        <dbReference type="ARBA" id="ARBA00006538"/>
    </source>
</evidence>
<feature type="domain" description="Acyl-CoA thioester hydrolase/bile acid-CoA amino acid N-acetyltransferase" evidence="14">
    <location>
        <begin position="477"/>
        <end position="608"/>
    </location>
</feature>
<dbReference type="InterPro" id="IPR001611">
    <property type="entry name" value="Leu-rich_rpt"/>
</dbReference>
<evidence type="ECO:0000256" key="4">
    <source>
        <dbReference type="ARBA" id="ARBA00022614"/>
    </source>
</evidence>
<dbReference type="InterPro" id="IPR014940">
    <property type="entry name" value="BAAT_C"/>
</dbReference>
<comment type="subcellular location">
    <subcellularLocation>
        <location evidence="1">Cytoplasm</location>
        <location evidence="1">Cytoskeleton</location>
        <location evidence="1">Cilium axoneme</location>
    </subcellularLocation>
</comment>
<dbReference type="GO" id="GO:0005930">
    <property type="term" value="C:axoneme"/>
    <property type="evidence" value="ECO:0007669"/>
    <property type="project" value="UniProtKB-SubCell"/>
</dbReference>
<dbReference type="GO" id="GO:0030286">
    <property type="term" value="C:dynein complex"/>
    <property type="evidence" value="ECO:0007669"/>
    <property type="project" value="UniProtKB-KW"/>
</dbReference>
<gene>
    <name evidence="16" type="primary">ACOT1</name>
    <name evidence="16" type="ORF">L345_06626</name>
</gene>
<dbReference type="InterPro" id="IPR032675">
    <property type="entry name" value="LRR_dom_sf"/>
</dbReference>
<dbReference type="FunFam" id="2.60.40.2240:FF:000001">
    <property type="entry name" value="acyl-coenzyme A thioesterase 4"/>
    <property type="match status" value="2"/>
</dbReference>
<dbReference type="FunFam" id="3.40.50.1820:FF:000024">
    <property type="entry name" value="acyl-coenzyme A thioesterase 4"/>
    <property type="match status" value="2"/>
</dbReference>
<evidence type="ECO:0000259" key="14">
    <source>
        <dbReference type="Pfam" id="PF04775"/>
    </source>
</evidence>
<evidence type="ECO:0000256" key="12">
    <source>
        <dbReference type="ARBA" id="ARBA00049659"/>
    </source>
</evidence>
<evidence type="ECO:0000259" key="15">
    <source>
        <dbReference type="Pfam" id="PF08840"/>
    </source>
</evidence>
<dbReference type="InterPro" id="IPR006862">
    <property type="entry name" value="Thio_Ohase/aa_AcTrfase"/>
</dbReference>
<evidence type="ECO:0000256" key="5">
    <source>
        <dbReference type="ARBA" id="ARBA00022701"/>
    </source>
</evidence>
<dbReference type="PANTHER" id="PTHR10824">
    <property type="entry name" value="ACYL-COENZYME A THIOESTERASE-RELATED"/>
    <property type="match status" value="1"/>
</dbReference>
<dbReference type="GO" id="GO:0006631">
    <property type="term" value="P:fatty acid metabolic process"/>
    <property type="evidence" value="ECO:0007669"/>
    <property type="project" value="UniProtKB-KW"/>
</dbReference>
<dbReference type="InterPro" id="IPR042490">
    <property type="entry name" value="Thio_Ohase/BAAT_N"/>
</dbReference>
<dbReference type="SMART" id="SM00365">
    <property type="entry name" value="LRR_SD22"/>
    <property type="match status" value="4"/>
</dbReference>
<feature type="domain" description="Acyl-CoA thioester hydrolase/bile acid-CoA amino acid N-acetyltransferase" evidence="14">
    <location>
        <begin position="16"/>
        <end position="143"/>
    </location>
</feature>
<dbReference type="Gene3D" id="2.60.40.2240">
    <property type="entry name" value="Acyl-CoA thioester hydrolase/BAAT N-terminal domain"/>
    <property type="match status" value="2"/>
</dbReference>
<dbReference type="Gene3D" id="3.40.50.1820">
    <property type="entry name" value="alpha/beta hydrolase"/>
    <property type="match status" value="2"/>
</dbReference>
<dbReference type="EMBL" id="AZIM01001247">
    <property type="protein sequence ID" value="ETE67583.1"/>
    <property type="molecule type" value="Genomic_DNA"/>
</dbReference>
<comment type="caution">
    <text evidence="16">The sequence shown here is derived from an EMBL/GenBank/DDBJ whole genome shotgun (WGS) entry which is preliminary data.</text>
</comment>
<dbReference type="Proteomes" id="UP000018936">
    <property type="component" value="Unassembled WGS sequence"/>
</dbReference>
<reference evidence="16 17" key="1">
    <citation type="journal article" date="2013" name="Proc. Natl. Acad. Sci. U.S.A.">
        <title>The king cobra genome reveals dynamic gene evolution and adaptation in the snake venom system.</title>
        <authorList>
            <person name="Vonk F.J."/>
            <person name="Casewell N.R."/>
            <person name="Henkel C.V."/>
            <person name="Heimberg A.M."/>
            <person name="Jansen H.J."/>
            <person name="McCleary R.J."/>
            <person name="Kerkkamp H.M."/>
            <person name="Vos R.A."/>
            <person name="Guerreiro I."/>
            <person name="Calvete J.J."/>
            <person name="Wuster W."/>
            <person name="Woods A.E."/>
            <person name="Logan J.M."/>
            <person name="Harrison R.A."/>
            <person name="Castoe T.A."/>
            <person name="de Koning A.P."/>
            <person name="Pollock D.D."/>
            <person name="Yandell M."/>
            <person name="Calderon D."/>
            <person name="Renjifo C."/>
            <person name="Currier R.B."/>
            <person name="Salgado D."/>
            <person name="Pla D."/>
            <person name="Sanz L."/>
            <person name="Hyder A.S."/>
            <person name="Ribeiro J.M."/>
            <person name="Arntzen J.W."/>
            <person name="van den Thillart G.E."/>
            <person name="Boetzer M."/>
            <person name="Pirovano W."/>
            <person name="Dirks R.P."/>
            <person name="Spaink H.P."/>
            <person name="Duboule D."/>
            <person name="McGlinn E."/>
            <person name="Kini R.M."/>
            <person name="Richardson M.K."/>
        </authorList>
    </citation>
    <scope>NUCLEOTIDE SEQUENCE</scope>
    <source>
        <tissue evidence="16">Blood</tissue>
    </source>
</reference>
<keyword evidence="5" id="KW-0493">Microtubule</keyword>
<dbReference type="PROSITE" id="PS51450">
    <property type="entry name" value="LRR"/>
    <property type="match status" value="2"/>
</dbReference>
<organism evidence="16 17">
    <name type="scientific">Ophiophagus hannah</name>
    <name type="common">King cobra</name>
    <name type="synonym">Naja hannah</name>
    <dbReference type="NCBI Taxonomy" id="8665"/>
    <lineage>
        <taxon>Eukaryota</taxon>
        <taxon>Metazoa</taxon>
        <taxon>Chordata</taxon>
        <taxon>Craniata</taxon>
        <taxon>Vertebrata</taxon>
        <taxon>Euteleostomi</taxon>
        <taxon>Lepidosauria</taxon>
        <taxon>Squamata</taxon>
        <taxon>Bifurcata</taxon>
        <taxon>Unidentata</taxon>
        <taxon>Episquamata</taxon>
        <taxon>Toxicofera</taxon>
        <taxon>Serpentes</taxon>
        <taxon>Colubroidea</taxon>
        <taxon>Elapidae</taxon>
        <taxon>Elapinae</taxon>
        <taxon>Ophiophagus</taxon>
    </lineage>
</organism>
<evidence type="ECO:0000256" key="3">
    <source>
        <dbReference type="ARBA" id="ARBA00022490"/>
    </source>
</evidence>
<keyword evidence="11" id="KW-0966">Cell projection</keyword>
<feature type="domain" description="BAAT/Acyl-CoA thioester hydrolase C-terminal" evidence="15">
    <location>
        <begin position="206"/>
        <end position="413"/>
    </location>
</feature>
<keyword evidence="4" id="KW-0433">Leucine-rich repeat</keyword>
<dbReference type="GO" id="GO:0005874">
    <property type="term" value="C:microtubule"/>
    <property type="evidence" value="ECO:0007669"/>
    <property type="project" value="UniProtKB-KW"/>
</dbReference>
<keyword evidence="10" id="KW-0206">Cytoskeleton</keyword>
<dbReference type="GO" id="GO:0006637">
    <property type="term" value="P:acyl-CoA metabolic process"/>
    <property type="evidence" value="ECO:0007669"/>
    <property type="project" value="TreeGrafter"/>
</dbReference>
<keyword evidence="3" id="KW-0963">Cytoplasm</keyword>
<evidence type="ECO:0000256" key="11">
    <source>
        <dbReference type="ARBA" id="ARBA00023273"/>
    </source>
</evidence>
<keyword evidence="7" id="KW-0443">Lipid metabolism</keyword>
<dbReference type="InterPro" id="IPR029058">
    <property type="entry name" value="AB_hydrolase_fold"/>
</dbReference>
<keyword evidence="8" id="KW-0243">Dynein</keyword>
<dbReference type="Pfam" id="PF04775">
    <property type="entry name" value="Bile_Hydr_Trans"/>
    <property type="match status" value="2"/>
</dbReference>
<dbReference type="Pfam" id="PF08840">
    <property type="entry name" value="BAAT_C"/>
    <property type="match status" value="2"/>
</dbReference>
<comment type="similarity">
    <text evidence="12">Belongs to the dynein light chain LC1-type family.</text>
</comment>
<dbReference type="SUPFAM" id="SSF52058">
    <property type="entry name" value="L domain-like"/>
    <property type="match status" value="1"/>
</dbReference>
<accession>V8P0Z2</accession>
<protein>
    <recommendedName>
        <fullName evidence="13">Dynein axonemal light chain 1</fullName>
    </recommendedName>
</protein>
<evidence type="ECO:0000256" key="7">
    <source>
        <dbReference type="ARBA" id="ARBA00022832"/>
    </source>
</evidence>
<dbReference type="PANTHER" id="PTHR10824:SF17">
    <property type="entry name" value="ACYL-COENZYME A THIOESTERASE 6"/>
    <property type="match status" value="1"/>
</dbReference>
<evidence type="ECO:0000313" key="17">
    <source>
        <dbReference type="Proteomes" id="UP000018936"/>
    </source>
</evidence>
<evidence type="ECO:0000313" key="16">
    <source>
        <dbReference type="EMBL" id="ETE67583.1"/>
    </source>
</evidence>
<evidence type="ECO:0000256" key="6">
    <source>
        <dbReference type="ARBA" id="ARBA00022737"/>
    </source>
</evidence>
<feature type="non-terminal residue" evidence="16">
    <location>
        <position position="1"/>
    </location>
</feature>
<dbReference type="Gene3D" id="3.80.10.10">
    <property type="entry name" value="Ribonuclease Inhibitor"/>
    <property type="match status" value="1"/>
</dbReference>
<keyword evidence="9" id="KW-0505">Motor protein</keyword>
<evidence type="ECO:0000256" key="9">
    <source>
        <dbReference type="ARBA" id="ARBA00023175"/>
    </source>
</evidence>
<feature type="domain" description="BAAT/Acyl-CoA thioester hydrolase C-terminal" evidence="15">
    <location>
        <begin position="671"/>
        <end position="858"/>
    </location>
</feature>